<keyword evidence="2" id="KW-1003">Cell membrane</keyword>
<dbReference type="Gene3D" id="3.30.70.120">
    <property type="match status" value="1"/>
</dbReference>
<name>A0A545TCM6_9GAMM</name>
<evidence type="ECO:0000259" key="7">
    <source>
        <dbReference type="Pfam" id="PF10035"/>
    </source>
</evidence>
<keyword evidence="4 6" id="KW-1133">Transmembrane helix</keyword>
<dbReference type="InterPro" id="IPR051461">
    <property type="entry name" value="UPF0750_membrane"/>
</dbReference>
<protein>
    <submittedName>
        <fullName evidence="8">YitT family protein</fullName>
    </submittedName>
</protein>
<dbReference type="RefSeq" id="WP_142941592.1">
    <property type="nucleotide sequence ID" value="NZ_VIKR01000002.1"/>
</dbReference>
<comment type="subcellular location">
    <subcellularLocation>
        <location evidence="1">Cell membrane</location>
        <topology evidence="1">Multi-pass membrane protein</topology>
    </subcellularLocation>
</comment>
<dbReference type="Pfam" id="PF10035">
    <property type="entry name" value="DUF2179"/>
    <property type="match status" value="1"/>
</dbReference>
<evidence type="ECO:0000256" key="5">
    <source>
        <dbReference type="ARBA" id="ARBA00023136"/>
    </source>
</evidence>
<feature type="transmembrane region" description="Helical" evidence="6">
    <location>
        <begin position="12"/>
        <end position="34"/>
    </location>
</feature>
<dbReference type="InterPro" id="IPR019264">
    <property type="entry name" value="DUF2179"/>
</dbReference>
<dbReference type="OrthoDB" id="3296441at2"/>
<organism evidence="8 9">
    <name type="scientific">Aliikangiella marina</name>
    <dbReference type="NCBI Taxonomy" id="1712262"/>
    <lineage>
        <taxon>Bacteria</taxon>
        <taxon>Pseudomonadati</taxon>
        <taxon>Pseudomonadota</taxon>
        <taxon>Gammaproteobacteria</taxon>
        <taxon>Oceanospirillales</taxon>
        <taxon>Pleioneaceae</taxon>
        <taxon>Aliikangiella</taxon>
    </lineage>
</organism>
<reference evidence="8 9" key="1">
    <citation type="submission" date="2019-06" db="EMBL/GenBank/DDBJ databases">
        <title>Draft genome of Aliikangiella marina GYP-15.</title>
        <authorList>
            <person name="Wang G."/>
        </authorList>
    </citation>
    <scope>NUCLEOTIDE SEQUENCE [LARGE SCALE GENOMIC DNA]</scope>
    <source>
        <strain evidence="8 9">GYP-15</strain>
    </source>
</reference>
<feature type="domain" description="DUF2179" evidence="7">
    <location>
        <begin position="225"/>
        <end position="278"/>
    </location>
</feature>
<keyword evidence="5 6" id="KW-0472">Membrane</keyword>
<feature type="transmembrane region" description="Helical" evidence="6">
    <location>
        <begin position="79"/>
        <end position="97"/>
    </location>
</feature>
<feature type="transmembrane region" description="Helical" evidence="6">
    <location>
        <begin position="46"/>
        <end position="67"/>
    </location>
</feature>
<dbReference type="InterPro" id="IPR003740">
    <property type="entry name" value="YitT"/>
</dbReference>
<dbReference type="Proteomes" id="UP000317839">
    <property type="component" value="Unassembled WGS sequence"/>
</dbReference>
<evidence type="ECO:0000256" key="2">
    <source>
        <dbReference type="ARBA" id="ARBA00022475"/>
    </source>
</evidence>
<evidence type="ECO:0000256" key="6">
    <source>
        <dbReference type="SAM" id="Phobius"/>
    </source>
</evidence>
<dbReference type="PANTHER" id="PTHR33545:SF5">
    <property type="entry name" value="UPF0750 MEMBRANE PROTEIN YITT"/>
    <property type="match status" value="1"/>
</dbReference>
<dbReference type="AlphaFoldDB" id="A0A545TCM6"/>
<proteinExistence type="predicted"/>
<dbReference type="Pfam" id="PF02588">
    <property type="entry name" value="YitT_membrane"/>
    <property type="match status" value="1"/>
</dbReference>
<evidence type="ECO:0000256" key="3">
    <source>
        <dbReference type="ARBA" id="ARBA00022692"/>
    </source>
</evidence>
<dbReference type="PIRSF" id="PIRSF006483">
    <property type="entry name" value="Membrane_protein_YitT"/>
    <property type="match status" value="1"/>
</dbReference>
<evidence type="ECO:0000313" key="9">
    <source>
        <dbReference type="Proteomes" id="UP000317839"/>
    </source>
</evidence>
<feature type="transmembrane region" description="Helical" evidence="6">
    <location>
        <begin position="109"/>
        <end position="128"/>
    </location>
</feature>
<dbReference type="PANTHER" id="PTHR33545">
    <property type="entry name" value="UPF0750 MEMBRANE PROTEIN YITT-RELATED"/>
    <property type="match status" value="1"/>
</dbReference>
<dbReference type="EMBL" id="VIKR01000002">
    <property type="protein sequence ID" value="TQV74974.1"/>
    <property type="molecule type" value="Genomic_DNA"/>
</dbReference>
<comment type="caution">
    <text evidence="8">The sequence shown here is derived from an EMBL/GenBank/DDBJ whole genome shotgun (WGS) entry which is preliminary data.</text>
</comment>
<evidence type="ECO:0000256" key="4">
    <source>
        <dbReference type="ARBA" id="ARBA00022989"/>
    </source>
</evidence>
<keyword evidence="3 6" id="KW-0812">Transmembrane</keyword>
<keyword evidence="9" id="KW-1185">Reference proteome</keyword>
<gene>
    <name evidence="8" type="ORF">FLL45_08505</name>
</gene>
<accession>A0A545TCM6</accession>
<dbReference type="InterPro" id="IPR015867">
    <property type="entry name" value="N-reg_PII/ATP_PRibTrfase_C"/>
</dbReference>
<feature type="transmembrane region" description="Helical" evidence="6">
    <location>
        <begin position="153"/>
        <end position="171"/>
    </location>
</feature>
<evidence type="ECO:0000313" key="8">
    <source>
        <dbReference type="EMBL" id="TQV74974.1"/>
    </source>
</evidence>
<dbReference type="GO" id="GO:0005886">
    <property type="term" value="C:plasma membrane"/>
    <property type="evidence" value="ECO:0007669"/>
    <property type="project" value="UniProtKB-SubCell"/>
</dbReference>
<evidence type="ECO:0000256" key="1">
    <source>
        <dbReference type="ARBA" id="ARBA00004651"/>
    </source>
</evidence>
<sequence>MSRRTIFFEIKNFTLIIIGACLIAIGVSFFLLPAEIATGGTPGMSMLVHFISGVPTGIAMLLINIPLLAAGFKFIDLPFATRSIVSMLLTALLIDLLNNYAEFPKISSMLLSTLYGGSIIGAGAGLILKGNASAGGTMIIARIVASFSQVKPAQTILIVDATIIVAIGFIFKDMERVLWSMLSIYATTQIIDKVITGAVKEKIIHIVSDKTSDIGKAIATELGRDGTIINGQNLTQESDKTILFVVISARRIPQLRKLVLNIDDSALMIVMEASEMMGTSQRFLISEKQS</sequence>